<protein>
    <recommendedName>
        <fullName evidence="4">PKD domain-containing protein</fullName>
    </recommendedName>
</protein>
<dbReference type="EMBL" id="CP001619">
    <property type="protein sequence ID" value="ACT93403.1"/>
    <property type="molecule type" value="Genomic_DNA"/>
</dbReference>
<keyword evidence="1" id="KW-0732">Signal</keyword>
<feature type="chain" id="PRO_5002971974" description="PKD domain-containing protein" evidence="1">
    <location>
        <begin position="27"/>
        <end position="237"/>
    </location>
</feature>
<feature type="signal peptide" evidence="1">
    <location>
        <begin position="1"/>
        <end position="26"/>
    </location>
</feature>
<dbReference type="KEGG" id="dfe:Dfer_2180"/>
<dbReference type="AlphaFoldDB" id="C6VYP8"/>
<dbReference type="STRING" id="471854.Dfer_2180"/>
<proteinExistence type="predicted"/>
<reference evidence="2 3" key="1">
    <citation type="journal article" date="2009" name="Stand. Genomic Sci.">
        <title>Complete genome sequence of Dyadobacter fermentans type strain (NS114).</title>
        <authorList>
            <person name="Lang E."/>
            <person name="Lapidus A."/>
            <person name="Chertkov O."/>
            <person name="Brettin T."/>
            <person name="Detter J.C."/>
            <person name="Han C."/>
            <person name="Copeland A."/>
            <person name="Glavina Del Rio T."/>
            <person name="Nolan M."/>
            <person name="Chen F."/>
            <person name="Lucas S."/>
            <person name="Tice H."/>
            <person name="Cheng J.F."/>
            <person name="Land M."/>
            <person name="Hauser L."/>
            <person name="Chang Y.J."/>
            <person name="Jeffries C.D."/>
            <person name="Kopitz M."/>
            <person name="Bruce D."/>
            <person name="Goodwin L."/>
            <person name="Pitluck S."/>
            <person name="Ovchinnikova G."/>
            <person name="Pati A."/>
            <person name="Ivanova N."/>
            <person name="Mavrommatis K."/>
            <person name="Chen A."/>
            <person name="Palaniappan K."/>
            <person name="Chain P."/>
            <person name="Bristow J."/>
            <person name="Eisen J.A."/>
            <person name="Markowitz V."/>
            <person name="Hugenholtz P."/>
            <person name="Goker M."/>
            <person name="Rohde M."/>
            <person name="Kyrpides N.C."/>
            <person name="Klenk H.P."/>
        </authorList>
    </citation>
    <scope>NUCLEOTIDE SEQUENCE [LARGE SCALE GENOMIC DNA]</scope>
    <source>
        <strain evidence="3">ATCC 700827 / DSM 18053 / CIP 107007 / KCTC 52180 / NS114</strain>
    </source>
</reference>
<sequence>MSKILSTGKCLFAAALLLGICETVYGNTQPESTISFAEASDSASSEIDILLNRVEFAPGELDYYRKAHADDKPVQTNPEAWLSLYDRLRKGAHPRVMSRFPDWRSMMRDQERSNSEADIIPIGIMDIEGEHAPENRASGKVAEKIRFLDASVLQETLYQAEASFKIGEALLVSNKPSLIGLEIDFGDGKSYKSYALKEQVITHSFAATGPHSIQIRLRTPLLQWGTADILQHAIISR</sequence>
<name>C6VYP8_DYAFD</name>
<evidence type="ECO:0000313" key="2">
    <source>
        <dbReference type="EMBL" id="ACT93403.1"/>
    </source>
</evidence>
<gene>
    <name evidence="2" type="ordered locus">Dfer_2180</name>
</gene>
<keyword evidence="3" id="KW-1185">Reference proteome</keyword>
<evidence type="ECO:0000313" key="3">
    <source>
        <dbReference type="Proteomes" id="UP000002011"/>
    </source>
</evidence>
<evidence type="ECO:0000256" key="1">
    <source>
        <dbReference type="SAM" id="SignalP"/>
    </source>
</evidence>
<organism evidence="2 3">
    <name type="scientific">Dyadobacter fermentans (strain ATCC 700827 / DSM 18053 / CIP 107007 / KCTC 52180 / NS114)</name>
    <dbReference type="NCBI Taxonomy" id="471854"/>
    <lineage>
        <taxon>Bacteria</taxon>
        <taxon>Pseudomonadati</taxon>
        <taxon>Bacteroidota</taxon>
        <taxon>Cytophagia</taxon>
        <taxon>Cytophagales</taxon>
        <taxon>Spirosomataceae</taxon>
        <taxon>Dyadobacter</taxon>
    </lineage>
</organism>
<accession>C6VYP8</accession>
<dbReference type="RefSeq" id="WP_015811655.1">
    <property type="nucleotide sequence ID" value="NC_013037.1"/>
</dbReference>
<evidence type="ECO:0008006" key="4">
    <source>
        <dbReference type="Google" id="ProtNLM"/>
    </source>
</evidence>
<dbReference type="HOGENOM" id="CLU_1169207_0_0_10"/>
<dbReference type="Proteomes" id="UP000002011">
    <property type="component" value="Chromosome"/>
</dbReference>